<dbReference type="GeneID" id="110210484"/>
<dbReference type="InParanoid" id="A0A6P5KKJ8"/>
<dbReference type="Pfam" id="PF24783">
    <property type="entry name" value="FANCA_arcN"/>
    <property type="match status" value="1"/>
</dbReference>
<reference evidence="7" key="1">
    <citation type="submission" date="2025-08" db="UniProtKB">
        <authorList>
            <consortium name="RefSeq"/>
        </authorList>
    </citation>
    <scope>IDENTIFICATION</scope>
    <source>
        <tissue evidence="7">Spleen</tissue>
    </source>
</reference>
<dbReference type="RefSeq" id="XP_020845127.1">
    <property type="nucleotide sequence ID" value="XM_020989468.1"/>
</dbReference>
<dbReference type="InterPro" id="IPR003516">
    <property type="entry name" value="FANCA"/>
</dbReference>
<feature type="domain" description="Fanconi anaemia group A protein C-terminal" evidence="2">
    <location>
        <begin position="1268"/>
        <end position="1462"/>
    </location>
</feature>
<dbReference type="Proteomes" id="UP000515140">
    <property type="component" value="Unplaced"/>
</dbReference>
<evidence type="ECO:0000259" key="4">
    <source>
        <dbReference type="Pfam" id="PF24781"/>
    </source>
</evidence>
<keyword evidence="6" id="KW-1185">Reference proteome</keyword>
<sequence>MKAGPRSRHPMASQTSSWPMSKQRERGSEGRRAGAAGLRVQTSLCLRGGQIRPPAPAPGRRRRTLSELLEGRVNKQKYKPGREQKLQEAAVYLLKRHQNLNDLFLEVDGIQYKKTLCFSNLIDPESRGVPTTHSKSFVVSALQEQASKLGVPVGILSARTAASCLEQLCQAPEGSKQATLLNLEQRKKLSSLSDIAQDLLERGLFCRVSFCQEIWKVQRSLVLEAVWQLHSKSIIGLEELIESHSDSQTVVDWLYNNLCLVCEQVENSIQEVEVAEHILSDIMRIFVLRGFQSTQDLRRNVELEKVPQICVAVLQKILTYILSAFATEIQEGSSTFKAVKCWLNMFKCSVYGSMVSPDSLQSFFSYTLTQILIYNPVLKVCDAVQRQKDWSFARTCPLLTTLYRRLFVIFSPKELIGHLQEVLETHEVNWQLVLSCVSTVVVCLAEAQQLVKDLLDHLMIKAFESYDLESMITAFLIARQAALEGPSVFIPYAEWFKVSFGNVSGYHGCSKKALVFLFKFLSDLVPFEAPQYMKIHILHPPLVPVKYRSLLMEYITLAKTRLADLKVTIEDMGLYEDLSSTREVTEPHCQAQQDVEKAIQVFEQTGKIPVTVMEASIFRKPYYVSRFLPALLMPRVLPESPDSRMVFIDSLRRADKLPPNLYYNYLQACSATEERQLEDQVIKMETGNAGEPLEQLKGELEDLRTLIVDPASYDALSAQIAVICETLKVVLGDDDSGTETSKIHLNFHSLKLGQQEQKVTDLLLTSFCQNLLASSRFNPPDRQGSWPSLFVKMICGHRHLLPVLLTRFCQLIYHQGECLTDIHVLGLAALAVHLNESKSFVPELVLGTSAHAESHPVTVLWENLLAWRTWKSFSLCIRFCVAAISYTLCKFSSHSHDVLCNCLPAGLIKKVQFIVLRTYVEARGTTCQEDVVDLPWRNLSSSFVDWKKAALCLWKQRKFQELLKDRQFQLTYRDWLLFEMEIKPDNDILSDAERQYFHQWALYQQYLPESSVAGGCDGDLEKACEILVETVVDFCLRSSSCYPLENSELSLCGNIGSRDVLSRLQEMVLELELGRWRGSSAGPSDGGGHFMFRIFQTRLQALGNGSAVGERLLRQQELLVYRSILMGLPPSVLIGTHGSGWQRSLHCDDFFRFVNDELKNISPRECALAHDITLHFFRGLLSACLSCKDPSKEVNMILTACQTHCPIILSSAVLWWPRLEPVLQCQWKRHFQSALPQQVAHIATCQQSARTFLSPDVVLSSSPFTTWIAAASLHFAVHQQADQEITKKALKKLGGEGEELLVSLFFFSLMGLLSSYLAPNDGMNSLKSLDVCAEVLGCLEKRKISWLVLFQLTKKENASNGRCQILLQLASDQYIRLLPFAFYSLVAYFDEDLFNREQAFLYVAVEMYLKLVQLFVAGETSVISTKAHLSQEHSKQVDPLGLITKARLFLLHSIPQCPKRSFHA</sequence>
<dbReference type="InterPro" id="IPR055387">
    <property type="entry name" value="FANCA_arcN"/>
</dbReference>
<name>A0A6P5KKJ8_PHACI</name>
<organism evidence="6 7">
    <name type="scientific">Phascolarctos cinereus</name>
    <name type="common">Koala</name>
    <dbReference type="NCBI Taxonomy" id="38626"/>
    <lineage>
        <taxon>Eukaryota</taxon>
        <taxon>Metazoa</taxon>
        <taxon>Chordata</taxon>
        <taxon>Craniata</taxon>
        <taxon>Vertebrata</taxon>
        <taxon>Euteleostomi</taxon>
        <taxon>Mammalia</taxon>
        <taxon>Metatheria</taxon>
        <taxon>Diprotodontia</taxon>
        <taxon>Phascolarctidae</taxon>
        <taxon>Phascolarctos</taxon>
    </lineage>
</organism>
<dbReference type="Pfam" id="PF15865">
    <property type="entry name" value="Fanconi_A_N"/>
    <property type="match status" value="1"/>
</dbReference>
<feature type="compositionally biased region" description="Basic and acidic residues" evidence="1">
    <location>
        <begin position="22"/>
        <end position="32"/>
    </location>
</feature>
<dbReference type="InterPro" id="IPR055277">
    <property type="entry name" value="Fanconi_A_C"/>
</dbReference>
<dbReference type="KEGG" id="pcw:110210484"/>
<evidence type="ECO:0000259" key="3">
    <source>
        <dbReference type="Pfam" id="PF15865"/>
    </source>
</evidence>
<evidence type="ECO:0000259" key="2">
    <source>
        <dbReference type="Pfam" id="PF03511"/>
    </source>
</evidence>
<dbReference type="GO" id="GO:0043240">
    <property type="term" value="C:Fanconi anaemia nuclear complex"/>
    <property type="evidence" value="ECO:0007669"/>
    <property type="project" value="InterPro"/>
</dbReference>
<dbReference type="GO" id="GO:0036297">
    <property type="term" value="P:interstrand cross-link repair"/>
    <property type="evidence" value="ECO:0007669"/>
    <property type="project" value="InterPro"/>
</dbReference>
<dbReference type="CTD" id="2175"/>
<feature type="domain" description="Fanconi anaemia group A protein helical" evidence="4">
    <location>
        <begin position="588"/>
        <end position="669"/>
    </location>
</feature>
<gene>
    <name evidence="7" type="primary">FANCA</name>
</gene>
<protein>
    <submittedName>
        <fullName evidence="7">Fanconi anemia group A protein</fullName>
    </submittedName>
</protein>
<dbReference type="Pfam" id="PF24781">
    <property type="entry name" value="FANCA_helical"/>
    <property type="match status" value="1"/>
</dbReference>
<dbReference type="PANTHER" id="PTHR12047">
    <property type="entry name" value="FANCONI ANEMIA GROUP A PROTEIN"/>
    <property type="match status" value="1"/>
</dbReference>
<dbReference type="PANTHER" id="PTHR12047:SF2">
    <property type="entry name" value="FANCONI ANEMIA GROUP A PROTEIN"/>
    <property type="match status" value="1"/>
</dbReference>
<accession>A0A6P5KKJ8</accession>
<dbReference type="InterPro" id="IPR031729">
    <property type="entry name" value="Fanconi_A_N"/>
</dbReference>
<evidence type="ECO:0000259" key="5">
    <source>
        <dbReference type="Pfam" id="PF24783"/>
    </source>
</evidence>
<evidence type="ECO:0000313" key="6">
    <source>
        <dbReference type="Proteomes" id="UP000515140"/>
    </source>
</evidence>
<dbReference type="InterPro" id="IPR055386">
    <property type="entry name" value="FANCA_helical"/>
</dbReference>
<evidence type="ECO:0000313" key="7">
    <source>
        <dbReference type="RefSeq" id="XP_020845127.1"/>
    </source>
</evidence>
<feature type="domain" description="Fanconi anaemia group A protein N-terminal" evidence="3">
    <location>
        <begin position="214"/>
        <end position="567"/>
    </location>
</feature>
<dbReference type="PRINTS" id="PR00826">
    <property type="entry name" value="FANCONIAGENE"/>
</dbReference>
<feature type="region of interest" description="Disordered" evidence="1">
    <location>
        <begin position="1"/>
        <end position="37"/>
    </location>
</feature>
<proteinExistence type="predicted"/>
<dbReference type="GO" id="GO:0045589">
    <property type="term" value="P:regulation of regulatory T cell differentiation"/>
    <property type="evidence" value="ECO:0007669"/>
    <property type="project" value="TreeGrafter"/>
</dbReference>
<feature type="domain" description="Fanconi anaemia group A protein arcN subdomain" evidence="5">
    <location>
        <begin position="691"/>
        <end position="923"/>
    </location>
</feature>
<dbReference type="FunCoup" id="A0A6P5KKJ8">
    <property type="interactions" value="2235"/>
</dbReference>
<evidence type="ECO:0000256" key="1">
    <source>
        <dbReference type="SAM" id="MobiDB-lite"/>
    </source>
</evidence>
<dbReference type="Pfam" id="PF03511">
    <property type="entry name" value="FANCA_CTD"/>
    <property type="match status" value="1"/>
</dbReference>